<accession>A0A941W5F6</accession>
<dbReference type="SUPFAM" id="SSF51735">
    <property type="entry name" value="NAD(P)-binding Rossmann-fold domains"/>
    <property type="match status" value="1"/>
</dbReference>
<dbReference type="InterPro" id="IPR029009">
    <property type="entry name" value="ASB_dom_sf"/>
</dbReference>
<dbReference type="Proteomes" id="UP000722750">
    <property type="component" value="Unassembled WGS sequence"/>
</dbReference>
<dbReference type="InterPro" id="IPR036291">
    <property type="entry name" value="NAD(P)-bd_dom_sf"/>
</dbReference>
<dbReference type="PROSITE" id="PS00065">
    <property type="entry name" value="D_2_HYDROXYACID_DH_1"/>
    <property type="match status" value="1"/>
</dbReference>
<dbReference type="InterPro" id="IPR002912">
    <property type="entry name" value="ACT_dom"/>
</dbReference>
<dbReference type="InterPro" id="IPR045865">
    <property type="entry name" value="ACT-like_dom_sf"/>
</dbReference>
<dbReference type="PROSITE" id="PS51671">
    <property type="entry name" value="ACT"/>
    <property type="match status" value="1"/>
</dbReference>
<dbReference type="Pfam" id="PF02826">
    <property type="entry name" value="2-Hacid_dh_C"/>
    <property type="match status" value="1"/>
</dbReference>
<dbReference type="Pfam" id="PF19304">
    <property type="entry name" value="PGDH_inter"/>
    <property type="match status" value="1"/>
</dbReference>
<dbReference type="SUPFAM" id="SSF55021">
    <property type="entry name" value="ACT-like"/>
    <property type="match status" value="1"/>
</dbReference>
<dbReference type="Gene3D" id="3.30.1330.90">
    <property type="entry name" value="D-3-phosphoglycerate dehydrogenase, domain 3"/>
    <property type="match status" value="1"/>
</dbReference>
<evidence type="ECO:0000256" key="9">
    <source>
        <dbReference type="RuleBase" id="RU363003"/>
    </source>
</evidence>
<dbReference type="InterPro" id="IPR006236">
    <property type="entry name" value="PGDH"/>
</dbReference>
<dbReference type="Gene3D" id="3.30.70.260">
    <property type="match status" value="1"/>
</dbReference>
<evidence type="ECO:0000256" key="2">
    <source>
        <dbReference type="ARBA" id="ARBA00005216"/>
    </source>
</evidence>
<dbReference type="InterPro" id="IPR029752">
    <property type="entry name" value="D-isomer_DH_CS1"/>
</dbReference>
<dbReference type="PANTHER" id="PTHR42938:SF47">
    <property type="entry name" value="HYDROXYPYRUVATE REDUCTASE"/>
    <property type="match status" value="1"/>
</dbReference>
<dbReference type="CDD" id="cd04902">
    <property type="entry name" value="ACT_3PGDH-xct"/>
    <property type="match status" value="1"/>
</dbReference>
<keyword evidence="5 9" id="KW-0560">Oxidoreductase</keyword>
<comment type="function">
    <text evidence="1">Catalyzes the reversible oxidation of 3-phospho-D-glycerate to 3-phosphonooxypyruvate, the first step of the phosphorylated L-serine biosynthesis pathway. Also catalyzes the reversible oxidation of 2-hydroxyglutarate to 2-oxoglutarate.</text>
</comment>
<dbReference type="InterPro" id="IPR006140">
    <property type="entry name" value="D-isomer_DH_NAD-bd"/>
</dbReference>
<dbReference type="FunFam" id="3.40.50.720:FF:000021">
    <property type="entry name" value="D-3-phosphoglycerate dehydrogenase"/>
    <property type="match status" value="1"/>
</dbReference>
<dbReference type="EC" id="1.1.1.95" evidence="9"/>
<evidence type="ECO:0000256" key="8">
    <source>
        <dbReference type="ARBA" id="ARBA00048731"/>
    </source>
</evidence>
<dbReference type="SUPFAM" id="SSF52283">
    <property type="entry name" value="Formate/glycerate dehydrogenase catalytic domain-like"/>
    <property type="match status" value="1"/>
</dbReference>
<dbReference type="NCBIfam" id="TIGR01327">
    <property type="entry name" value="PGDH"/>
    <property type="match status" value="1"/>
</dbReference>
<proteinExistence type="inferred from homology"/>
<dbReference type="GO" id="GO:0004617">
    <property type="term" value="F:phosphoglycerate dehydrogenase activity"/>
    <property type="evidence" value="ECO:0007669"/>
    <property type="project" value="UniProtKB-UniRule"/>
</dbReference>
<dbReference type="Pfam" id="PF01842">
    <property type="entry name" value="ACT"/>
    <property type="match status" value="1"/>
</dbReference>
<dbReference type="GO" id="GO:0051287">
    <property type="term" value="F:NAD binding"/>
    <property type="evidence" value="ECO:0007669"/>
    <property type="project" value="UniProtKB-UniRule"/>
</dbReference>
<evidence type="ECO:0000256" key="7">
    <source>
        <dbReference type="ARBA" id="ARBA00048126"/>
    </source>
</evidence>
<dbReference type="EMBL" id="JAANXD010000100">
    <property type="protein sequence ID" value="MBS1259623.1"/>
    <property type="molecule type" value="Genomic_DNA"/>
</dbReference>
<dbReference type="AlphaFoldDB" id="A0A941W5F6"/>
<evidence type="ECO:0000259" key="10">
    <source>
        <dbReference type="PROSITE" id="PS51671"/>
    </source>
</evidence>
<comment type="catalytic activity">
    <reaction evidence="7">
        <text>(R)-2-hydroxyglutarate + NAD(+) = 2-oxoglutarate + NADH + H(+)</text>
        <dbReference type="Rhea" id="RHEA:49612"/>
        <dbReference type="ChEBI" id="CHEBI:15378"/>
        <dbReference type="ChEBI" id="CHEBI:15801"/>
        <dbReference type="ChEBI" id="CHEBI:16810"/>
        <dbReference type="ChEBI" id="CHEBI:57540"/>
        <dbReference type="ChEBI" id="CHEBI:57945"/>
        <dbReference type="EC" id="1.1.1.399"/>
    </reaction>
</comment>
<evidence type="ECO:0000256" key="6">
    <source>
        <dbReference type="ARBA" id="ARBA00023027"/>
    </source>
</evidence>
<evidence type="ECO:0000256" key="4">
    <source>
        <dbReference type="ARBA" id="ARBA00021582"/>
    </source>
</evidence>
<name>A0A941W5F6_9BACT</name>
<organism evidence="11 12">
    <name type="scientific">Candidatus Scalindua arabica</name>
    <dbReference type="NCBI Taxonomy" id="1127984"/>
    <lineage>
        <taxon>Bacteria</taxon>
        <taxon>Pseudomonadati</taxon>
        <taxon>Planctomycetota</taxon>
        <taxon>Candidatus Brocadiia</taxon>
        <taxon>Candidatus Brocadiales</taxon>
        <taxon>Candidatus Scalinduaceae</taxon>
        <taxon>Candidatus Scalindua</taxon>
    </lineage>
</organism>
<comment type="pathway">
    <text evidence="2 9">Amino-acid biosynthesis; L-serine biosynthesis; L-serine from 3-phospho-D-glycerate: step 1/3.</text>
</comment>
<dbReference type="GO" id="GO:0006564">
    <property type="term" value="P:L-serine biosynthetic process"/>
    <property type="evidence" value="ECO:0007669"/>
    <property type="project" value="UniProtKB-UniRule"/>
</dbReference>
<keyword evidence="9" id="KW-0718">Serine biosynthesis</keyword>
<comment type="catalytic activity">
    <reaction evidence="8 9">
        <text>(2R)-3-phosphoglycerate + NAD(+) = 3-phosphooxypyruvate + NADH + H(+)</text>
        <dbReference type="Rhea" id="RHEA:12641"/>
        <dbReference type="ChEBI" id="CHEBI:15378"/>
        <dbReference type="ChEBI" id="CHEBI:18110"/>
        <dbReference type="ChEBI" id="CHEBI:57540"/>
        <dbReference type="ChEBI" id="CHEBI:57945"/>
        <dbReference type="ChEBI" id="CHEBI:58272"/>
        <dbReference type="EC" id="1.1.1.95"/>
    </reaction>
</comment>
<feature type="domain" description="ACT" evidence="10">
    <location>
        <begin position="454"/>
        <end position="526"/>
    </location>
</feature>
<comment type="similarity">
    <text evidence="3 9">Belongs to the D-isomer specific 2-hydroxyacid dehydrogenase family.</text>
</comment>
<dbReference type="FunFam" id="3.30.1330.90:FF:000003">
    <property type="entry name" value="D-3-phosphoglycerate dehydrogenase"/>
    <property type="match status" value="1"/>
</dbReference>
<evidence type="ECO:0000256" key="1">
    <source>
        <dbReference type="ARBA" id="ARBA00003800"/>
    </source>
</evidence>
<dbReference type="Gene3D" id="3.40.50.720">
    <property type="entry name" value="NAD(P)-binding Rossmann-like Domain"/>
    <property type="match status" value="2"/>
</dbReference>
<comment type="caution">
    <text evidence="11">The sequence shown here is derived from an EMBL/GenBank/DDBJ whole genome shotgun (WGS) entry which is preliminary data.</text>
</comment>
<evidence type="ECO:0000313" key="11">
    <source>
        <dbReference type="EMBL" id="MBS1259623.1"/>
    </source>
</evidence>
<sequence length="526" mass="57382">MKILISDNLPDICKTILENADFQVTTKTDFTPEELKEGIGKYDGLIIRSSTQCTPEILENAAKLRAICRAGVGVDNVNVPAATKKGIIVMNTPGGNTTSTAEHAITLLLALSRNIPQACNSVRRGEWERKKFMGTQISGKTLGVIGLGKVGKEVAKRAIAMEMKVLGYDPFVSNETIPKLNVQLVKNLDDIYKQADYVTLHIPLINETENLISSREFALMKNGVRIINCARGGILSEDALYDALVSGKVAGAAIDVFEKEPPEGNKLLELDNILPTPHLGALTEEAQYAVARDAAEQMVEALKDNNIRNAVNMPVQGPEEFQQLKPYIILTEKMGALLIQLVKGRIKSIDIKFSGDVSKNNIRPLTDSLLAGMLKHVLDEGVNLINARILADERGIKINEIISSTSEDYTNLVFARINTDNSKSSVSGTVFKNKESKIETINDYRVDMDPVGHVLILFGQDKPGLIGDIGKMLGDQDVNIGHMTFGRKGTGGVAMIVINVDAVVSQETLLSIEKMECIDSAHMLKF</sequence>
<dbReference type="Pfam" id="PF00389">
    <property type="entry name" value="2-Hacid_dh"/>
    <property type="match status" value="1"/>
</dbReference>
<keyword evidence="9" id="KW-0028">Amino-acid biosynthesis</keyword>
<keyword evidence="6 9" id="KW-0520">NAD</keyword>
<evidence type="ECO:0000256" key="3">
    <source>
        <dbReference type="ARBA" id="ARBA00005854"/>
    </source>
</evidence>
<reference evidence="11" key="1">
    <citation type="journal article" date="2021" name="ISME J.">
        <title>Fine-scale metabolic discontinuity in a stratified prokaryote microbiome of a Red Sea deep halocline.</title>
        <authorList>
            <person name="Michoud G."/>
            <person name="Ngugi D.K."/>
            <person name="Barozzi A."/>
            <person name="Merlino G."/>
            <person name="Calleja M.L."/>
            <person name="Delgado-Huertas A."/>
            <person name="Moran X.A.G."/>
            <person name="Daffonchio D."/>
        </authorList>
    </citation>
    <scope>NUCLEOTIDE SEQUENCE</scope>
    <source>
        <strain evidence="11">SuakinDeep_MAG55_1</strain>
    </source>
</reference>
<gene>
    <name evidence="11" type="ORF">MAG551_02697</name>
</gene>
<dbReference type="PANTHER" id="PTHR42938">
    <property type="entry name" value="FORMATE DEHYDROGENASE 1"/>
    <property type="match status" value="1"/>
</dbReference>
<evidence type="ECO:0000313" key="12">
    <source>
        <dbReference type="Proteomes" id="UP000722750"/>
    </source>
</evidence>
<protein>
    <recommendedName>
        <fullName evidence="4 9">D-3-phosphoglycerate dehydrogenase</fullName>
        <ecNumber evidence="9">1.1.1.95</ecNumber>
    </recommendedName>
</protein>
<dbReference type="CDD" id="cd12173">
    <property type="entry name" value="PGDH_4"/>
    <property type="match status" value="1"/>
</dbReference>
<dbReference type="SUPFAM" id="SSF143548">
    <property type="entry name" value="Serine metabolism enzymes domain"/>
    <property type="match status" value="1"/>
</dbReference>
<dbReference type="InterPro" id="IPR006139">
    <property type="entry name" value="D-isomer_2_OHA_DH_cat_dom"/>
</dbReference>
<dbReference type="InterPro" id="IPR045626">
    <property type="entry name" value="PGDH_ASB_dom"/>
</dbReference>
<evidence type="ECO:0000256" key="5">
    <source>
        <dbReference type="ARBA" id="ARBA00023002"/>
    </source>
</evidence>